<dbReference type="AlphaFoldDB" id="A0A6H1ZUB7"/>
<proteinExistence type="predicted"/>
<accession>A0A6H1ZUB7</accession>
<dbReference type="EMBL" id="MT144237">
    <property type="protein sequence ID" value="QJA51108.1"/>
    <property type="molecule type" value="Genomic_DNA"/>
</dbReference>
<organism evidence="1">
    <name type="scientific">viral metagenome</name>
    <dbReference type="NCBI Taxonomy" id="1070528"/>
    <lineage>
        <taxon>unclassified sequences</taxon>
        <taxon>metagenomes</taxon>
        <taxon>organismal metagenomes</taxon>
    </lineage>
</organism>
<dbReference type="EMBL" id="MT143483">
    <property type="protein sequence ID" value="QJA97322.1"/>
    <property type="molecule type" value="Genomic_DNA"/>
</dbReference>
<protein>
    <submittedName>
        <fullName evidence="1">Uncharacterized protein</fullName>
    </submittedName>
</protein>
<evidence type="ECO:0000313" key="2">
    <source>
        <dbReference type="EMBL" id="QJA97322.1"/>
    </source>
</evidence>
<evidence type="ECO:0000313" key="1">
    <source>
        <dbReference type="EMBL" id="QJA51108.1"/>
    </source>
</evidence>
<dbReference type="EMBL" id="MT144914">
    <property type="protein sequence ID" value="QJI01315.1"/>
    <property type="molecule type" value="Genomic_DNA"/>
</dbReference>
<evidence type="ECO:0000313" key="3">
    <source>
        <dbReference type="EMBL" id="QJI01315.1"/>
    </source>
</evidence>
<name>A0A6H1ZUB7_9ZZZZ</name>
<sequence length="65" mass="7445">MIPTGNLIREACREAKARGYTDDEGRPMSEYVAKEVFGKSYNELSAGYQAGLDEQIERWWEEIGE</sequence>
<gene>
    <name evidence="2" type="ORF">MM415B06349_0004</name>
    <name evidence="1" type="ORF">TM448A01982_0015</name>
    <name evidence="3" type="ORF">TM448B02463_0014</name>
</gene>
<reference evidence="1" key="1">
    <citation type="submission" date="2020-03" db="EMBL/GenBank/DDBJ databases">
        <title>The deep terrestrial virosphere.</title>
        <authorList>
            <person name="Holmfeldt K."/>
            <person name="Nilsson E."/>
            <person name="Simone D."/>
            <person name="Lopez-Fernandez M."/>
            <person name="Wu X."/>
            <person name="de Brujin I."/>
            <person name="Lundin D."/>
            <person name="Andersson A."/>
            <person name="Bertilsson S."/>
            <person name="Dopson M."/>
        </authorList>
    </citation>
    <scope>NUCLEOTIDE SEQUENCE</scope>
    <source>
        <strain evidence="2">MM415B06349</strain>
        <strain evidence="1">TM448A01982</strain>
        <strain evidence="3">TM448B02463</strain>
    </source>
</reference>